<evidence type="ECO:0000313" key="3">
    <source>
        <dbReference type="Proteomes" id="UP000630097"/>
    </source>
</evidence>
<dbReference type="SUPFAM" id="SSF47413">
    <property type="entry name" value="lambda repressor-like DNA-binding domains"/>
    <property type="match status" value="1"/>
</dbReference>
<dbReference type="InterPro" id="IPR001387">
    <property type="entry name" value="Cro/C1-type_HTH"/>
</dbReference>
<dbReference type="GO" id="GO:0003677">
    <property type="term" value="F:DNA binding"/>
    <property type="evidence" value="ECO:0007669"/>
    <property type="project" value="InterPro"/>
</dbReference>
<dbReference type="PANTHER" id="PTHR35010:SF2">
    <property type="entry name" value="BLL4672 PROTEIN"/>
    <property type="match status" value="1"/>
</dbReference>
<dbReference type="RefSeq" id="WP_203883358.1">
    <property type="nucleotide sequence ID" value="NZ_BAABHH010000005.1"/>
</dbReference>
<dbReference type="AlphaFoldDB" id="A0A8J3M0P6"/>
<dbReference type="InterPro" id="IPR010982">
    <property type="entry name" value="Lambda_DNA-bd_dom_sf"/>
</dbReference>
<sequence length="310" mass="33650">MARQTLLGEFLRARRAVTTPAQVGLLDVGVRRTPGLRRDEVATLASVSTDYYTRLEQGRERRPSDQVLGALAGVFALGPDATAHLYALARADARTDTQAGTGTGTADSQADQWPHIPAGTLTADAMTQVSLPLLRLMRGWSDTPALVINRCRDLLAINPRAQAFYRQGLHTDLKVGDNLLRALFLNPAAREFYCDWAPTARKKVAHVRAGVGSDLNDPHVSELVDELCDQSGEFRRLWARYDVEAESSPRIRSFRHDLVGELALNCDMFAVVGAPGQQLITFQAAPGSPSADALAELCRGSGEPDPALHS</sequence>
<dbReference type="Pfam" id="PF13560">
    <property type="entry name" value="HTH_31"/>
    <property type="match status" value="1"/>
</dbReference>
<reference evidence="2 3" key="1">
    <citation type="submission" date="2021-01" db="EMBL/GenBank/DDBJ databases">
        <title>Whole genome shotgun sequence of Planotetraspora kaengkrachanensis NBRC 104272.</title>
        <authorList>
            <person name="Komaki H."/>
            <person name="Tamura T."/>
        </authorList>
    </citation>
    <scope>NUCLEOTIDE SEQUENCE [LARGE SCALE GENOMIC DNA]</scope>
    <source>
        <strain evidence="2 3">NBRC 104272</strain>
    </source>
</reference>
<organism evidence="2 3">
    <name type="scientific">Planotetraspora kaengkrachanensis</name>
    <dbReference type="NCBI Taxonomy" id="575193"/>
    <lineage>
        <taxon>Bacteria</taxon>
        <taxon>Bacillati</taxon>
        <taxon>Actinomycetota</taxon>
        <taxon>Actinomycetes</taxon>
        <taxon>Streptosporangiales</taxon>
        <taxon>Streptosporangiaceae</taxon>
        <taxon>Planotetraspora</taxon>
    </lineage>
</organism>
<evidence type="ECO:0000259" key="1">
    <source>
        <dbReference type="Pfam" id="PF17765"/>
    </source>
</evidence>
<name>A0A8J3M0P6_9ACTN</name>
<dbReference type="Pfam" id="PF17765">
    <property type="entry name" value="MLTR_LBD"/>
    <property type="match status" value="1"/>
</dbReference>
<dbReference type="Proteomes" id="UP000630097">
    <property type="component" value="Unassembled WGS sequence"/>
</dbReference>
<protein>
    <submittedName>
        <fullName evidence="2">Transcriptional regulator</fullName>
    </submittedName>
</protein>
<evidence type="ECO:0000313" key="2">
    <source>
        <dbReference type="EMBL" id="GIG79918.1"/>
    </source>
</evidence>
<keyword evidence="3" id="KW-1185">Reference proteome</keyword>
<feature type="domain" description="MmyB-like transcription regulator ligand binding" evidence="1">
    <location>
        <begin position="133"/>
        <end position="297"/>
    </location>
</feature>
<dbReference type="PANTHER" id="PTHR35010">
    <property type="entry name" value="BLL4672 PROTEIN-RELATED"/>
    <property type="match status" value="1"/>
</dbReference>
<dbReference type="InterPro" id="IPR041413">
    <property type="entry name" value="MLTR_LBD"/>
</dbReference>
<dbReference type="CDD" id="cd00093">
    <property type="entry name" value="HTH_XRE"/>
    <property type="match status" value="1"/>
</dbReference>
<gene>
    <name evidence="2" type="ORF">Pka01_30450</name>
</gene>
<dbReference type="EMBL" id="BONV01000011">
    <property type="protein sequence ID" value="GIG79918.1"/>
    <property type="molecule type" value="Genomic_DNA"/>
</dbReference>
<dbReference type="Gene3D" id="1.10.260.40">
    <property type="entry name" value="lambda repressor-like DNA-binding domains"/>
    <property type="match status" value="1"/>
</dbReference>
<proteinExistence type="predicted"/>
<dbReference type="Gene3D" id="3.30.450.180">
    <property type="match status" value="1"/>
</dbReference>
<accession>A0A8J3M0P6</accession>
<comment type="caution">
    <text evidence="2">The sequence shown here is derived from an EMBL/GenBank/DDBJ whole genome shotgun (WGS) entry which is preliminary data.</text>
</comment>